<dbReference type="GO" id="GO:0000166">
    <property type="term" value="F:nucleotide binding"/>
    <property type="evidence" value="ECO:0007669"/>
    <property type="project" value="InterPro"/>
</dbReference>
<dbReference type="GO" id="GO:0016491">
    <property type="term" value="F:oxidoreductase activity"/>
    <property type="evidence" value="ECO:0007669"/>
    <property type="project" value="UniProtKB-KW"/>
</dbReference>
<evidence type="ECO:0000256" key="2">
    <source>
        <dbReference type="ARBA" id="ARBA00023002"/>
    </source>
</evidence>
<dbReference type="InterPro" id="IPR000683">
    <property type="entry name" value="Gfo/Idh/MocA-like_OxRdtase_N"/>
</dbReference>
<dbReference type="Pfam" id="PF01408">
    <property type="entry name" value="GFO_IDH_MocA"/>
    <property type="match status" value="1"/>
</dbReference>
<name>A0A6J6G816_9ZZZZ</name>
<comment type="similarity">
    <text evidence="1">Belongs to the Gfo/Idh/MocA family.</text>
</comment>
<keyword evidence="2" id="KW-0560">Oxidoreductase</keyword>
<evidence type="ECO:0000259" key="4">
    <source>
        <dbReference type="Pfam" id="PF22725"/>
    </source>
</evidence>
<reference evidence="5" key="1">
    <citation type="submission" date="2020-05" db="EMBL/GenBank/DDBJ databases">
        <authorList>
            <person name="Chiriac C."/>
            <person name="Salcher M."/>
            <person name="Ghai R."/>
            <person name="Kavagutti S V."/>
        </authorList>
    </citation>
    <scope>NUCLEOTIDE SEQUENCE</scope>
</reference>
<gene>
    <name evidence="5" type="ORF">UFOPK1493_03970</name>
</gene>
<feature type="domain" description="GFO/IDH/MocA-like oxidoreductase" evidence="4">
    <location>
        <begin position="132"/>
        <end position="235"/>
    </location>
</feature>
<evidence type="ECO:0000313" key="5">
    <source>
        <dbReference type="EMBL" id="CAB4595324.1"/>
    </source>
</evidence>
<dbReference type="Gene3D" id="3.30.360.10">
    <property type="entry name" value="Dihydrodipicolinate Reductase, domain 2"/>
    <property type="match status" value="1"/>
</dbReference>
<dbReference type="InterPro" id="IPR036291">
    <property type="entry name" value="NAD(P)-bd_dom_sf"/>
</dbReference>
<dbReference type="AlphaFoldDB" id="A0A6J6G816"/>
<proteinExistence type="inferred from homology"/>
<dbReference type="Gene3D" id="3.40.50.720">
    <property type="entry name" value="NAD(P)-binding Rossmann-like Domain"/>
    <property type="match status" value="1"/>
</dbReference>
<evidence type="ECO:0000256" key="1">
    <source>
        <dbReference type="ARBA" id="ARBA00010928"/>
    </source>
</evidence>
<protein>
    <submittedName>
        <fullName evidence="5">Unannotated protein</fullName>
    </submittedName>
</protein>
<evidence type="ECO:0000259" key="3">
    <source>
        <dbReference type="Pfam" id="PF01408"/>
    </source>
</evidence>
<dbReference type="Pfam" id="PF22725">
    <property type="entry name" value="GFO_IDH_MocA_C3"/>
    <property type="match status" value="1"/>
</dbReference>
<dbReference type="InterPro" id="IPR055170">
    <property type="entry name" value="GFO_IDH_MocA-like_dom"/>
</dbReference>
<accession>A0A6J6G816</accession>
<organism evidence="5">
    <name type="scientific">freshwater metagenome</name>
    <dbReference type="NCBI Taxonomy" id="449393"/>
    <lineage>
        <taxon>unclassified sequences</taxon>
        <taxon>metagenomes</taxon>
        <taxon>ecological metagenomes</taxon>
    </lineage>
</organism>
<sequence>MADRLRWGVIGASSRIYRTRIVPPLEASGRHVVVAEASRDADGSDRPYSELLRRDDVEALYVPLPNDGHKRWILAALEAGKHVLCEKPLTMSAADTDEVYAAAEAAGRALVEAYMWPHHPRNQMILEVGRTSLGDLRFSRGAFTFPLGRPNDHRFDARGGGALFDVGIYCLGPALLLAPREPVRVAAAAVRNEHGADVSLSGFLDLGQGFAATCEVSFETVYGRSFVLTGTEGRITIPDWFAPGPEEPSTVDVLRRDESVEQIPVPGVNAYGAMLDQFADVVHHGATPVWGATESRLLARWIDALHAAST</sequence>
<dbReference type="PANTHER" id="PTHR22604:SF105">
    <property type="entry name" value="TRANS-1,2-DIHYDROBENZENE-1,2-DIOL DEHYDROGENASE"/>
    <property type="match status" value="1"/>
</dbReference>
<dbReference type="SUPFAM" id="SSF55347">
    <property type="entry name" value="Glyceraldehyde-3-phosphate dehydrogenase-like, C-terminal domain"/>
    <property type="match status" value="1"/>
</dbReference>
<dbReference type="PANTHER" id="PTHR22604">
    <property type="entry name" value="OXIDOREDUCTASES"/>
    <property type="match status" value="1"/>
</dbReference>
<dbReference type="SUPFAM" id="SSF51735">
    <property type="entry name" value="NAD(P)-binding Rossmann-fold domains"/>
    <property type="match status" value="1"/>
</dbReference>
<dbReference type="EMBL" id="CAEZSR010000265">
    <property type="protein sequence ID" value="CAB4595324.1"/>
    <property type="molecule type" value="Genomic_DNA"/>
</dbReference>
<dbReference type="InterPro" id="IPR050984">
    <property type="entry name" value="Gfo/Idh/MocA_domain"/>
</dbReference>
<feature type="domain" description="Gfo/Idh/MocA-like oxidoreductase N-terminal" evidence="3">
    <location>
        <begin position="45"/>
        <end position="111"/>
    </location>
</feature>